<dbReference type="PANTHER" id="PTHR43163">
    <property type="entry name" value="DIPEPTIDE TRANSPORT SYSTEM PERMEASE PROTEIN DPPB-RELATED"/>
    <property type="match status" value="1"/>
</dbReference>
<gene>
    <name evidence="9" type="ORF">OM960_19000</name>
</gene>
<dbReference type="EMBL" id="JAPDOG010000022">
    <property type="protein sequence ID" value="MCW3783633.1"/>
    <property type="molecule type" value="Genomic_DNA"/>
</dbReference>
<feature type="transmembrane region" description="Helical" evidence="7">
    <location>
        <begin position="101"/>
        <end position="122"/>
    </location>
</feature>
<evidence type="ECO:0000256" key="7">
    <source>
        <dbReference type="RuleBase" id="RU363032"/>
    </source>
</evidence>
<organism evidence="9 10">
    <name type="scientific">Defluviimonas salinarum</name>
    <dbReference type="NCBI Taxonomy" id="2992147"/>
    <lineage>
        <taxon>Bacteria</taxon>
        <taxon>Pseudomonadati</taxon>
        <taxon>Pseudomonadota</taxon>
        <taxon>Alphaproteobacteria</taxon>
        <taxon>Rhodobacterales</taxon>
        <taxon>Paracoccaceae</taxon>
        <taxon>Albidovulum</taxon>
    </lineage>
</organism>
<dbReference type="InterPro" id="IPR000515">
    <property type="entry name" value="MetI-like"/>
</dbReference>
<evidence type="ECO:0000313" key="10">
    <source>
        <dbReference type="Proteomes" id="UP001207582"/>
    </source>
</evidence>
<dbReference type="Pfam" id="PF19300">
    <property type="entry name" value="BPD_transp_1_N"/>
    <property type="match status" value="1"/>
</dbReference>
<evidence type="ECO:0000259" key="8">
    <source>
        <dbReference type="PROSITE" id="PS50928"/>
    </source>
</evidence>
<comment type="similarity">
    <text evidence="7">Belongs to the binding-protein-dependent transport system permease family.</text>
</comment>
<protein>
    <submittedName>
        <fullName evidence="9">ABC transporter permease</fullName>
    </submittedName>
</protein>
<feature type="transmembrane region" description="Helical" evidence="7">
    <location>
        <begin position="305"/>
        <end position="327"/>
    </location>
</feature>
<keyword evidence="10" id="KW-1185">Reference proteome</keyword>
<evidence type="ECO:0000256" key="2">
    <source>
        <dbReference type="ARBA" id="ARBA00022448"/>
    </source>
</evidence>
<keyword evidence="4 7" id="KW-0812">Transmembrane</keyword>
<sequence>MSRYILQRLGMLLLILLGVLVITFVISRVLPGSAVEMMLGARPTEEQIAAVREQLGLDRSMPEQLLLYIGDTLRGEFGTSLLTKRPVLVEIAERFPATLELVFFSLILVVCAGIPMGVSAALHKNSTSDYAARSVSALGAAMPTFIVAMILQLVFSGWLGVLPLQGRIDGLIQLDYEFPTVTGFYTVDSLLAGQWAAFKSCLLHLIMPVLALSLSALAIIMRITRGMMIEALGEEFIMTLRAYGLSPRKVNYGYALKAALIPLLTVIGMTFGYMLGLSVVVEYVFDWPGIGGFMVGAIVRSDYPAVMGVTLVLASSYLIANLIVDLLHFAADPRLR</sequence>
<comment type="caution">
    <text evidence="9">The sequence shown here is derived from an EMBL/GenBank/DDBJ whole genome shotgun (WGS) entry which is preliminary data.</text>
</comment>
<keyword evidence="2 7" id="KW-0813">Transport</keyword>
<dbReference type="CDD" id="cd06261">
    <property type="entry name" value="TM_PBP2"/>
    <property type="match status" value="1"/>
</dbReference>
<dbReference type="InterPro" id="IPR035906">
    <property type="entry name" value="MetI-like_sf"/>
</dbReference>
<dbReference type="Proteomes" id="UP001207582">
    <property type="component" value="Unassembled WGS sequence"/>
</dbReference>
<evidence type="ECO:0000256" key="5">
    <source>
        <dbReference type="ARBA" id="ARBA00022989"/>
    </source>
</evidence>
<dbReference type="InterPro" id="IPR045621">
    <property type="entry name" value="BPD_transp_1_N"/>
</dbReference>
<comment type="subcellular location">
    <subcellularLocation>
        <location evidence="1 7">Cell membrane</location>
        <topology evidence="1 7">Multi-pass membrane protein</topology>
    </subcellularLocation>
</comment>
<feature type="transmembrane region" description="Helical" evidence="7">
    <location>
        <begin position="196"/>
        <end position="220"/>
    </location>
</feature>
<accession>A0ABT3J7G7</accession>
<keyword evidence="6 7" id="KW-0472">Membrane</keyword>
<dbReference type="SUPFAM" id="SSF161098">
    <property type="entry name" value="MetI-like"/>
    <property type="match status" value="1"/>
</dbReference>
<feature type="transmembrane region" description="Helical" evidence="7">
    <location>
        <begin position="134"/>
        <end position="155"/>
    </location>
</feature>
<feature type="transmembrane region" description="Helical" evidence="7">
    <location>
        <begin position="258"/>
        <end position="285"/>
    </location>
</feature>
<dbReference type="Gene3D" id="1.10.3720.10">
    <property type="entry name" value="MetI-like"/>
    <property type="match status" value="1"/>
</dbReference>
<evidence type="ECO:0000313" key="9">
    <source>
        <dbReference type="EMBL" id="MCW3783633.1"/>
    </source>
</evidence>
<feature type="transmembrane region" description="Helical" evidence="7">
    <location>
        <begin position="12"/>
        <end position="30"/>
    </location>
</feature>
<dbReference type="RefSeq" id="WP_264773077.1">
    <property type="nucleotide sequence ID" value="NZ_JAPDOG010000022.1"/>
</dbReference>
<evidence type="ECO:0000256" key="1">
    <source>
        <dbReference type="ARBA" id="ARBA00004651"/>
    </source>
</evidence>
<dbReference type="Pfam" id="PF00528">
    <property type="entry name" value="BPD_transp_1"/>
    <property type="match status" value="1"/>
</dbReference>
<keyword evidence="5 7" id="KW-1133">Transmembrane helix</keyword>
<proteinExistence type="inferred from homology"/>
<feature type="domain" description="ABC transmembrane type-1" evidence="8">
    <location>
        <begin position="95"/>
        <end position="324"/>
    </location>
</feature>
<name>A0ABT3J7G7_9RHOB</name>
<evidence type="ECO:0000256" key="6">
    <source>
        <dbReference type="ARBA" id="ARBA00023136"/>
    </source>
</evidence>
<evidence type="ECO:0000256" key="4">
    <source>
        <dbReference type="ARBA" id="ARBA00022692"/>
    </source>
</evidence>
<dbReference type="PANTHER" id="PTHR43163:SF6">
    <property type="entry name" value="DIPEPTIDE TRANSPORT SYSTEM PERMEASE PROTEIN DPPB-RELATED"/>
    <property type="match status" value="1"/>
</dbReference>
<reference evidence="9 10" key="1">
    <citation type="submission" date="2022-10" db="EMBL/GenBank/DDBJ databases">
        <title>Defluviimonas sp. CAU 1641 isolated from mud.</title>
        <authorList>
            <person name="Kim W."/>
        </authorList>
    </citation>
    <scope>NUCLEOTIDE SEQUENCE [LARGE SCALE GENOMIC DNA]</scope>
    <source>
        <strain evidence="9 10">CAU 1641</strain>
    </source>
</reference>
<keyword evidence="3" id="KW-1003">Cell membrane</keyword>
<dbReference type="PROSITE" id="PS50928">
    <property type="entry name" value="ABC_TM1"/>
    <property type="match status" value="1"/>
</dbReference>
<evidence type="ECO:0000256" key="3">
    <source>
        <dbReference type="ARBA" id="ARBA00022475"/>
    </source>
</evidence>